<reference evidence="3 4" key="2">
    <citation type="submission" date="2016-10" db="EMBL/GenBank/DDBJ databases">
        <authorList>
            <person name="Varghese N."/>
            <person name="Submissions S."/>
        </authorList>
    </citation>
    <scope>NUCLEOTIDE SEQUENCE [LARGE SCALE GENOMIC DNA]</scope>
    <source>
        <strain evidence="3 4">DSM 24802</strain>
    </source>
</reference>
<reference evidence="2" key="3">
    <citation type="submission" date="2023-06" db="EMBL/GenBank/DDBJ databases">
        <authorList>
            <person name="Sun Q."/>
            <person name="Zhou Y."/>
        </authorList>
    </citation>
    <scope>NUCLEOTIDE SEQUENCE</scope>
    <source>
        <strain evidence="2">CGMCC 1.10859</strain>
    </source>
</reference>
<comment type="caution">
    <text evidence="2">The sequence shown here is derived from an EMBL/GenBank/DDBJ whole genome shotgun (WGS) entry which is preliminary data.</text>
</comment>
<dbReference type="NCBIfam" id="TIGR01558">
    <property type="entry name" value="sm_term_P27"/>
    <property type="match status" value="1"/>
</dbReference>
<evidence type="ECO:0000256" key="1">
    <source>
        <dbReference type="SAM" id="MobiDB-lite"/>
    </source>
</evidence>
<dbReference type="EMBL" id="BNAB01000005">
    <property type="protein sequence ID" value="GHE00912.1"/>
    <property type="molecule type" value="Genomic_DNA"/>
</dbReference>
<reference evidence="2" key="1">
    <citation type="journal article" date="2014" name="Int. J. Syst. Evol. Microbiol.">
        <title>Complete genome sequence of Corynebacterium casei LMG S-19264T (=DSM 44701T), isolated from a smear-ripened cheese.</title>
        <authorList>
            <consortium name="US DOE Joint Genome Institute (JGI-PGF)"/>
            <person name="Walter F."/>
            <person name="Albersmeier A."/>
            <person name="Kalinowski J."/>
            <person name="Ruckert C."/>
        </authorList>
    </citation>
    <scope>NUCLEOTIDE SEQUENCE</scope>
    <source>
        <strain evidence="2">CGMCC 1.10859</strain>
    </source>
</reference>
<name>A0AAN4UQL1_9RHOB</name>
<accession>A0AAN4UQL1</accession>
<keyword evidence="4" id="KW-1185">Reference proteome</keyword>
<dbReference type="AlphaFoldDB" id="A0AAN4UQL1"/>
<dbReference type="InterPro" id="IPR006448">
    <property type="entry name" value="Phage_term_ssu_P27"/>
</dbReference>
<dbReference type="Proteomes" id="UP000634647">
    <property type="component" value="Unassembled WGS sequence"/>
</dbReference>
<evidence type="ECO:0000313" key="3">
    <source>
        <dbReference type="EMBL" id="SDW74363.1"/>
    </source>
</evidence>
<dbReference type="EMBL" id="FNOB01000006">
    <property type="protein sequence ID" value="SDW74363.1"/>
    <property type="molecule type" value="Genomic_DNA"/>
</dbReference>
<evidence type="ECO:0000313" key="4">
    <source>
        <dbReference type="Proteomes" id="UP000199541"/>
    </source>
</evidence>
<evidence type="ECO:0000313" key="5">
    <source>
        <dbReference type="Proteomes" id="UP000634647"/>
    </source>
</evidence>
<feature type="region of interest" description="Disordered" evidence="1">
    <location>
        <begin position="1"/>
        <end position="24"/>
    </location>
</feature>
<sequence length="172" mass="18662">MMRGRKPKPTAIRLIDGNPGKRGYNADEPVAPEGEIDCPPHLSDVATEEWRRIAGALQDMGVVTLVDRAALAAYCQSYGRWVEAEEKLKETPTLVKTASGYIQQNPWLTVANKQLELMGRYMGELGITPASRSRVAAFQKDAGPQVTTIRIIGGLPQDGDAGTIDASDIDLL</sequence>
<dbReference type="Pfam" id="PF05119">
    <property type="entry name" value="Terminase_4"/>
    <property type="match status" value="1"/>
</dbReference>
<gene>
    <name evidence="2" type="ORF">GCM10008024_14440</name>
    <name evidence="3" type="ORF">SAMN05444006_106135</name>
</gene>
<protein>
    <submittedName>
        <fullName evidence="2 3">Terminase</fullName>
    </submittedName>
</protein>
<organism evidence="2 5">
    <name type="scientific">Allgaiera indica</name>
    <dbReference type="NCBI Taxonomy" id="765699"/>
    <lineage>
        <taxon>Bacteria</taxon>
        <taxon>Pseudomonadati</taxon>
        <taxon>Pseudomonadota</taxon>
        <taxon>Alphaproteobacteria</taxon>
        <taxon>Rhodobacterales</taxon>
        <taxon>Paracoccaceae</taxon>
        <taxon>Allgaiera</taxon>
    </lineage>
</organism>
<evidence type="ECO:0000313" key="2">
    <source>
        <dbReference type="EMBL" id="GHE00912.1"/>
    </source>
</evidence>
<proteinExistence type="predicted"/>
<dbReference type="Proteomes" id="UP000199541">
    <property type="component" value="Unassembled WGS sequence"/>
</dbReference>
<dbReference type="RefSeq" id="WP_081825098.1">
    <property type="nucleotide sequence ID" value="NZ_BNAB01000005.1"/>
</dbReference>